<evidence type="ECO:0000256" key="4">
    <source>
        <dbReference type="SAM" id="MobiDB-lite"/>
    </source>
</evidence>
<evidence type="ECO:0000256" key="3">
    <source>
        <dbReference type="ARBA" id="ARBA00022679"/>
    </source>
</evidence>
<dbReference type="GO" id="GO:0006783">
    <property type="term" value="P:heme biosynthetic process"/>
    <property type="evidence" value="ECO:0007669"/>
    <property type="project" value="TreeGrafter"/>
</dbReference>
<accession>A0A9D3LSX0</accession>
<feature type="domain" description="5-aminolevulinate synthase presequence" evidence="5">
    <location>
        <begin position="2"/>
        <end position="41"/>
    </location>
</feature>
<dbReference type="Gene3D" id="3.90.1150.10">
    <property type="entry name" value="Aspartate Aminotransferase, domain 1"/>
    <property type="match status" value="1"/>
</dbReference>
<dbReference type="InterPro" id="IPR050087">
    <property type="entry name" value="AON_synthase_class-II"/>
</dbReference>
<proteinExistence type="inferred from homology"/>
<dbReference type="SUPFAM" id="SSF53383">
    <property type="entry name" value="PLP-dependent transferases"/>
    <property type="match status" value="1"/>
</dbReference>
<dbReference type="GO" id="GO:0042541">
    <property type="term" value="P:hemoglobin biosynthetic process"/>
    <property type="evidence" value="ECO:0007669"/>
    <property type="project" value="TreeGrafter"/>
</dbReference>
<dbReference type="PANTHER" id="PTHR13693:SF50">
    <property type="entry name" value="5-AMINOLEVULINATE SYNTHASE, NON-SPECIFIC, MITOCHONDRIAL"/>
    <property type="match status" value="1"/>
</dbReference>
<comment type="caution">
    <text evidence="6">The sequence shown here is derived from an EMBL/GenBank/DDBJ whole genome shotgun (WGS) entry which is preliminary data.</text>
</comment>
<sequence>MPPAGQAVASKCPFLVAEMGQKNSSVVRQASLELQEDVQEMDALRKERPVTPPMVNVTKADGEDPNNLLKKLLQQRPTRVSHLLQENMPKSISNFHYDKFFEKKIEAKKNDHTYRVFKTVNRRATTFPMADDYTETLTTKRDVSVWCSNDYLGMSRHPRVIRTIMDTLRKHGSGAGARGTSPGPASFTWTWSTS</sequence>
<dbReference type="EMBL" id="JAFIRN010000014">
    <property type="protein sequence ID" value="KAG5835851.1"/>
    <property type="molecule type" value="Genomic_DNA"/>
</dbReference>
<dbReference type="GO" id="GO:0003870">
    <property type="term" value="F:5-aminolevulinate synthase activity"/>
    <property type="evidence" value="ECO:0007669"/>
    <property type="project" value="InterPro"/>
</dbReference>
<keyword evidence="7" id="KW-1185">Reference proteome</keyword>
<comment type="similarity">
    <text evidence="2">Belongs to the class-II pyridoxal-phosphate-dependent aminotransferase family.</text>
</comment>
<feature type="region of interest" description="Disordered" evidence="4">
    <location>
        <begin position="171"/>
        <end position="194"/>
    </location>
</feature>
<dbReference type="Proteomes" id="UP001044222">
    <property type="component" value="Chromosome 14"/>
</dbReference>
<keyword evidence="3" id="KW-0808">Transferase</keyword>
<gene>
    <name evidence="6" type="ORF">ANANG_G00248400</name>
</gene>
<comment type="cofactor">
    <cofactor evidence="1">
        <name>pyridoxal 5'-phosphate</name>
        <dbReference type="ChEBI" id="CHEBI:597326"/>
    </cofactor>
</comment>
<evidence type="ECO:0000313" key="6">
    <source>
        <dbReference type="EMBL" id="KAG5835851.1"/>
    </source>
</evidence>
<evidence type="ECO:0000313" key="7">
    <source>
        <dbReference type="Proteomes" id="UP001044222"/>
    </source>
</evidence>
<name>A0A9D3LSX0_ANGAN</name>
<dbReference type="InterPro" id="IPR015422">
    <property type="entry name" value="PyrdxlP-dep_Trfase_small"/>
</dbReference>
<dbReference type="PANTHER" id="PTHR13693">
    <property type="entry name" value="CLASS II AMINOTRANSFERASE/8-AMINO-7-OXONONANOATE SYNTHASE"/>
    <property type="match status" value="1"/>
</dbReference>
<dbReference type="Pfam" id="PF09029">
    <property type="entry name" value="Preseq_ALAS"/>
    <property type="match status" value="1"/>
</dbReference>
<organism evidence="6 7">
    <name type="scientific">Anguilla anguilla</name>
    <name type="common">European freshwater eel</name>
    <name type="synonym">Muraena anguilla</name>
    <dbReference type="NCBI Taxonomy" id="7936"/>
    <lineage>
        <taxon>Eukaryota</taxon>
        <taxon>Metazoa</taxon>
        <taxon>Chordata</taxon>
        <taxon>Craniata</taxon>
        <taxon>Vertebrata</taxon>
        <taxon>Euteleostomi</taxon>
        <taxon>Actinopterygii</taxon>
        <taxon>Neopterygii</taxon>
        <taxon>Teleostei</taxon>
        <taxon>Anguilliformes</taxon>
        <taxon>Anguillidae</taxon>
        <taxon>Anguilla</taxon>
    </lineage>
</organism>
<evidence type="ECO:0000256" key="2">
    <source>
        <dbReference type="ARBA" id="ARBA00008392"/>
    </source>
</evidence>
<dbReference type="InterPro" id="IPR015118">
    <property type="entry name" value="5aminolev_synth_preseq"/>
</dbReference>
<evidence type="ECO:0000259" key="5">
    <source>
        <dbReference type="Pfam" id="PF09029"/>
    </source>
</evidence>
<dbReference type="GO" id="GO:0030170">
    <property type="term" value="F:pyridoxal phosphate binding"/>
    <property type="evidence" value="ECO:0007669"/>
    <property type="project" value="InterPro"/>
</dbReference>
<dbReference type="GO" id="GO:0048821">
    <property type="term" value="P:erythrocyte development"/>
    <property type="evidence" value="ECO:0007669"/>
    <property type="project" value="TreeGrafter"/>
</dbReference>
<reference evidence="6" key="1">
    <citation type="submission" date="2021-01" db="EMBL/GenBank/DDBJ databases">
        <title>A chromosome-scale assembly of European eel, Anguilla anguilla.</title>
        <authorList>
            <person name="Henkel C."/>
            <person name="Jong-Raadsen S.A."/>
            <person name="Dufour S."/>
            <person name="Weltzien F.-A."/>
            <person name="Palstra A.P."/>
            <person name="Pelster B."/>
            <person name="Spaink H.P."/>
            <person name="Van Den Thillart G.E."/>
            <person name="Jansen H."/>
            <person name="Zahm M."/>
            <person name="Klopp C."/>
            <person name="Cedric C."/>
            <person name="Louis A."/>
            <person name="Berthelot C."/>
            <person name="Parey E."/>
            <person name="Roest Crollius H."/>
            <person name="Montfort J."/>
            <person name="Robinson-Rechavi M."/>
            <person name="Bucao C."/>
            <person name="Bouchez O."/>
            <person name="Gislard M."/>
            <person name="Lluch J."/>
            <person name="Milhes M."/>
            <person name="Lampietro C."/>
            <person name="Lopez Roques C."/>
            <person name="Donnadieu C."/>
            <person name="Braasch I."/>
            <person name="Desvignes T."/>
            <person name="Postlethwait J."/>
            <person name="Bobe J."/>
            <person name="Guiguen Y."/>
            <person name="Dirks R."/>
        </authorList>
    </citation>
    <scope>NUCLEOTIDE SEQUENCE</scope>
    <source>
        <strain evidence="6">Tag_6206</strain>
        <tissue evidence="6">Liver</tissue>
    </source>
</reference>
<evidence type="ECO:0000256" key="1">
    <source>
        <dbReference type="ARBA" id="ARBA00001933"/>
    </source>
</evidence>
<dbReference type="InterPro" id="IPR015424">
    <property type="entry name" value="PyrdxlP-dep_Trfase"/>
</dbReference>
<protein>
    <recommendedName>
        <fullName evidence="5">5-aminolevulinate synthase presequence domain-containing protein</fullName>
    </recommendedName>
</protein>
<dbReference type="GO" id="GO:0005759">
    <property type="term" value="C:mitochondrial matrix"/>
    <property type="evidence" value="ECO:0007669"/>
    <property type="project" value="InterPro"/>
</dbReference>
<dbReference type="AlphaFoldDB" id="A0A9D3LSX0"/>